<organism evidence="1">
    <name type="scientific">uncultured bacterium</name>
    <name type="common">gcode 4</name>
    <dbReference type="NCBI Taxonomy" id="1234023"/>
    <lineage>
        <taxon>Bacteria</taxon>
        <taxon>environmental samples</taxon>
    </lineage>
</organism>
<sequence>MYNVNSWTYPNPDSPVAYTYSWWTIWNQWTIWDSAYKILQKNLSKKVLDPLKWSEYDYSLASNRREYQVAWNFENPTSLERSYNPFDSSALSPRLSALWWTWTNVYISWNYNWVLLKVFTGSTYYFIPTPTLFWINPTSQQTIVYDNTFWSGKTLLPWVNTVAIFDSSKVYSTWSDNLWSADITNLMNTIKAAYSTWNVTTPAVQAIVNASWAELINIWNWLVKN</sequence>
<dbReference type="EMBL" id="AMFJ01000313">
    <property type="protein sequence ID" value="EKE28606.1"/>
    <property type="molecule type" value="Genomic_DNA"/>
</dbReference>
<accession>K2FC01</accession>
<protein>
    <submittedName>
        <fullName evidence="1">Uncharacterized protein</fullName>
    </submittedName>
</protein>
<gene>
    <name evidence="1" type="ORF">ACD_3C00039G0001</name>
</gene>
<dbReference type="AlphaFoldDB" id="K2FC01"/>
<comment type="caution">
    <text evidence="1">The sequence shown here is derived from an EMBL/GenBank/DDBJ whole genome shotgun (WGS) entry which is preliminary data.</text>
</comment>
<name>K2FC01_9BACT</name>
<evidence type="ECO:0000313" key="1">
    <source>
        <dbReference type="EMBL" id="EKE28606.1"/>
    </source>
</evidence>
<feature type="non-terminal residue" evidence="1">
    <location>
        <position position="225"/>
    </location>
</feature>
<reference evidence="1" key="1">
    <citation type="journal article" date="2012" name="Science">
        <title>Fermentation, hydrogen, and sulfur metabolism in multiple uncultivated bacterial phyla.</title>
        <authorList>
            <person name="Wrighton K.C."/>
            <person name="Thomas B.C."/>
            <person name="Sharon I."/>
            <person name="Miller C.S."/>
            <person name="Castelle C.J."/>
            <person name="VerBerkmoes N.C."/>
            <person name="Wilkins M.J."/>
            <person name="Hettich R.L."/>
            <person name="Lipton M.S."/>
            <person name="Williams K.H."/>
            <person name="Long P.E."/>
            <person name="Banfield J.F."/>
        </authorList>
    </citation>
    <scope>NUCLEOTIDE SEQUENCE [LARGE SCALE GENOMIC DNA]</scope>
</reference>
<proteinExistence type="predicted"/>